<dbReference type="EMBL" id="LODT01000006">
    <property type="protein sequence ID" value="KYR01630.1"/>
    <property type="molecule type" value="Genomic_DNA"/>
</dbReference>
<evidence type="ECO:0000313" key="2">
    <source>
        <dbReference type="EMBL" id="KYR01630.1"/>
    </source>
</evidence>
<name>A0A152A5Y1_TIELA</name>
<dbReference type="InterPro" id="IPR008615">
    <property type="entry name" value="FNIP"/>
</dbReference>
<dbReference type="Pfam" id="PF05725">
    <property type="entry name" value="FNIP"/>
    <property type="match status" value="5"/>
</dbReference>
<keyword evidence="1" id="KW-0677">Repeat</keyword>
<evidence type="ECO:0008006" key="4">
    <source>
        <dbReference type="Google" id="ProtNLM"/>
    </source>
</evidence>
<dbReference type="InterPro" id="IPR051251">
    <property type="entry name" value="STK_FNIP-Repeat"/>
</dbReference>
<dbReference type="Proteomes" id="UP000076078">
    <property type="component" value="Unassembled WGS sequence"/>
</dbReference>
<gene>
    <name evidence="2" type="ORF">DLAC_01631</name>
</gene>
<reference evidence="2 3" key="1">
    <citation type="submission" date="2015-12" db="EMBL/GenBank/DDBJ databases">
        <title>Dictyostelia acquired genes for synthesis and detection of signals that induce cell-type specialization by lateral gene transfer from prokaryotes.</title>
        <authorList>
            <person name="Gloeckner G."/>
            <person name="Schaap P."/>
        </authorList>
    </citation>
    <scope>NUCLEOTIDE SEQUENCE [LARGE SCALE GENOMIC DNA]</scope>
    <source>
        <strain evidence="2 3">TK</strain>
    </source>
</reference>
<proteinExistence type="predicted"/>
<sequence length="1013" mass="116309">MFKYCTKKNIKISNSNRLVNNFFLLNEISKHLDNNRDIINLVRTCKSSYSFRNQLRYRRFPSKSFYRNDDIVTYKIPSKFNSIELNDHQYQLLSDQAVIARLNIPTWILDKEVKALKKQLPMNMVHCELDGIQSTFKVGVFKEGLKSLRIGNYFKSILGNIGIFPESLTELTFGREFNRPFENGMLPPYLRKLVVGPYYRHALTNLPETLEVLGIGCYQIIKGDIPSSVKHLIIGGGVKELSPDVLPSSLTRLDIDTRYSNVDLKVWSIPSSVTRLEFKPSLSNSVYNRLTRIGVIPNSIREFYWDFNGNHTIEYNGLPNSIQIMTINTHNWSLTIPKLPVSIEDLTVRCDNIHTHFLPEKLKKLTIWFSRGGAFHGPMPDSIEHLVLKSDTFYTCGITESIIPKYLKTLVIEGGAIYKPLPSKLPSTLTSMTLPNMSGGTCLFAVNDLPPNLTSLTLTRQGLVVEYVSGSLFDFAPRSLKYLSIDDRVHTPYISTKYKVERFLSTKTSKTNDLIYFKIVSLFGFISMILSSSTYTFKNRIRWFNFPIYYCKRVADEYEEEIQNRSIWSKCADLYYRVTLKDKNVVEQTNPIEIFQHLPKYFRSLNMDITHYQIYTKYLESLPLDITKISCSIYSHRKQFTGFKVTNDTIKSISIYGAIDLDHFNVPLKIEYLYIHQPFYSGPIMSVLNNLVTLIIPNYFGNIVEGDLPASLVKLEIGAIENEITSDRVIPRGLKSLAIKYTRNNKMLRTGVLPNGLEYLKIDYQNQFEEGVLPDSIKTLIFTNYDNLVRNLPKNLETLVLSEYECTAIIDLHSLPLSLKSLTLNIKSGPLKEHCLPDSLTYLNVRYLPGSLGKAVLPKNLKKLDLDKFSGDVYLPDSLTHYTISYNIGQLTKPLPPSLKYIKFGNDYNSIIDDYILPESLEEMVFDYLYNQPLPNLPKQLKSLSFGSSYNHPLRKGLLPESLEKLVLGLRFGQPVKNIHLSQNLKYLTLPYGYRVDIDKLCPYHSTVNIVYR</sequence>
<accession>A0A152A5Y1</accession>
<dbReference type="OMA" id="TLNLCFY"/>
<dbReference type="FunCoup" id="A0A152A5Y1">
    <property type="interactions" value="737"/>
</dbReference>
<comment type="caution">
    <text evidence="2">The sequence shown here is derived from an EMBL/GenBank/DDBJ whole genome shotgun (WGS) entry which is preliminary data.</text>
</comment>
<protein>
    <recommendedName>
        <fullName evidence="4">FNIP repeat-containing protein</fullName>
    </recommendedName>
</protein>
<keyword evidence="3" id="KW-1185">Reference proteome</keyword>
<dbReference type="InParanoid" id="A0A152A5Y1"/>
<dbReference type="PANTHER" id="PTHR32134:SF180">
    <property type="entry name" value="FNIP REPEAT-CONTAINING PROTEIN"/>
    <property type="match status" value="1"/>
</dbReference>
<evidence type="ECO:0000313" key="3">
    <source>
        <dbReference type="Proteomes" id="UP000076078"/>
    </source>
</evidence>
<organism evidence="2 3">
    <name type="scientific">Tieghemostelium lacteum</name>
    <name type="common">Slime mold</name>
    <name type="synonym">Dictyostelium lacteum</name>
    <dbReference type="NCBI Taxonomy" id="361077"/>
    <lineage>
        <taxon>Eukaryota</taxon>
        <taxon>Amoebozoa</taxon>
        <taxon>Evosea</taxon>
        <taxon>Eumycetozoa</taxon>
        <taxon>Dictyostelia</taxon>
        <taxon>Dictyosteliales</taxon>
        <taxon>Raperosteliaceae</taxon>
        <taxon>Tieghemostelium</taxon>
    </lineage>
</organism>
<dbReference type="PANTHER" id="PTHR32134">
    <property type="entry name" value="FNIP REPEAT-CONTAINING PROTEIN"/>
    <property type="match status" value="1"/>
</dbReference>
<dbReference type="SUPFAM" id="SSF52058">
    <property type="entry name" value="L domain-like"/>
    <property type="match status" value="2"/>
</dbReference>
<evidence type="ECO:0000256" key="1">
    <source>
        <dbReference type="ARBA" id="ARBA00022737"/>
    </source>
</evidence>
<dbReference type="AlphaFoldDB" id="A0A152A5Y1"/>